<evidence type="ECO:0000256" key="4">
    <source>
        <dbReference type="ARBA" id="ARBA00019232"/>
    </source>
</evidence>
<dbReference type="InterPro" id="IPR019758">
    <property type="entry name" value="Pept_S26A_signal_pept_1_CS"/>
</dbReference>
<accession>A0A563UI74</accession>
<dbReference type="InterPro" id="IPR000223">
    <property type="entry name" value="Pept_S26A_signal_pept_1"/>
</dbReference>
<dbReference type="EMBL" id="VOEJ01000001">
    <property type="protein sequence ID" value="TWR31082.1"/>
    <property type="molecule type" value="Genomic_DNA"/>
</dbReference>
<protein>
    <recommendedName>
        <fullName evidence="4 7">Signal peptidase I</fullName>
        <ecNumber evidence="3 7">3.4.21.89</ecNumber>
    </recommendedName>
</protein>
<dbReference type="EC" id="3.4.21.89" evidence="3 7"/>
<evidence type="ECO:0000313" key="10">
    <source>
        <dbReference type="Proteomes" id="UP000320042"/>
    </source>
</evidence>
<sequence length="366" mass="41935">MNWKFFNRKKSADKPKKSKTREWLDAIVFAVVASTIIRGLFFSAYAIPSSSMEGTQLTGDYLFVSKIAYGPRMPFTPIAVPFLESEVYGVKTYWSGIQLPYFRLPGFGHVTKNDIVVFNKPAEADPIFNRPVDARTNLIKRCVATAGDEFALVDTRLYVNGKLVLNAPKAQTTYIVTTDGADINPELLNNLKIEIRQPVGQNAYEMIIPVDSYVAFKSIPNIKSIVPAVQKRGVYNPEIFPHNEKFKWNVDNFGPLRLPKAGMTIALNDSTMILYRRAIELYEHNKVDVKGKDIFVNNKKADSYTFKMNYYWMMGDNRHNSEDSRYWGYVPEDHIVGKAKITWMSSDSTASFFNRIRWNRIMKLIE</sequence>
<comment type="subcellular location">
    <subcellularLocation>
        <location evidence="7">Membrane</location>
        <topology evidence="7">Single-pass type II membrane protein</topology>
    </subcellularLocation>
</comment>
<reference evidence="9 10" key="1">
    <citation type="submission" date="2019-07" db="EMBL/GenBank/DDBJ databases">
        <authorList>
            <person name="Kim J."/>
        </authorList>
    </citation>
    <scope>NUCLEOTIDE SEQUENCE [LARGE SCALE GENOMIC DNA]</scope>
    <source>
        <strain evidence="10">dk17</strain>
    </source>
</reference>
<dbReference type="CDD" id="cd06530">
    <property type="entry name" value="S26_SPase_I"/>
    <property type="match status" value="2"/>
</dbReference>
<evidence type="ECO:0000313" key="9">
    <source>
        <dbReference type="EMBL" id="TWR31082.1"/>
    </source>
</evidence>
<dbReference type="PANTHER" id="PTHR43390:SF1">
    <property type="entry name" value="CHLOROPLAST PROCESSING PEPTIDASE"/>
    <property type="match status" value="1"/>
</dbReference>
<feature type="transmembrane region" description="Helical" evidence="7">
    <location>
        <begin position="23"/>
        <end position="47"/>
    </location>
</feature>
<dbReference type="AlphaFoldDB" id="A0A563UI74"/>
<gene>
    <name evidence="9" type="primary">lepB</name>
    <name evidence="9" type="ORF">FPZ43_00950</name>
</gene>
<keyword evidence="7" id="KW-1133">Transmembrane helix</keyword>
<dbReference type="OrthoDB" id="9802919at2"/>
<evidence type="ECO:0000256" key="3">
    <source>
        <dbReference type="ARBA" id="ARBA00013208"/>
    </source>
</evidence>
<dbReference type="Gene3D" id="2.10.109.10">
    <property type="entry name" value="Umud Fragment, subunit A"/>
    <property type="match status" value="2"/>
</dbReference>
<dbReference type="SUPFAM" id="SSF51306">
    <property type="entry name" value="LexA/Signal peptidase"/>
    <property type="match status" value="1"/>
</dbReference>
<evidence type="ECO:0000256" key="2">
    <source>
        <dbReference type="ARBA" id="ARBA00009370"/>
    </source>
</evidence>
<dbReference type="InterPro" id="IPR036286">
    <property type="entry name" value="LexA/Signal_pep-like_sf"/>
</dbReference>
<keyword evidence="7" id="KW-0472">Membrane</keyword>
<dbReference type="GO" id="GO:0009003">
    <property type="term" value="F:signal peptidase activity"/>
    <property type="evidence" value="ECO:0007669"/>
    <property type="project" value="UniProtKB-EC"/>
</dbReference>
<feature type="domain" description="Peptidase S26" evidence="8">
    <location>
        <begin position="304"/>
        <end position="343"/>
    </location>
</feature>
<name>A0A563UI74_9SPHI</name>
<keyword evidence="7" id="KW-0645">Protease</keyword>
<comment type="similarity">
    <text evidence="2 7">Belongs to the peptidase S26 family.</text>
</comment>
<dbReference type="RefSeq" id="WP_146379981.1">
    <property type="nucleotide sequence ID" value="NZ_VOEJ01000001.1"/>
</dbReference>
<comment type="caution">
    <text evidence="9">The sequence shown here is derived from an EMBL/GenBank/DDBJ whole genome shotgun (WGS) entry which is preliminary data.</text>
</comment>
<evidence type="ECO:0000256" key="1">
    <source>
        <dbReference type="ARBA" id="ARBA00000677"/>
    </source>
</evidence>
<dbReference type="PROSITE" id="PS00761">
    <property type="entry name" value="SPASE_I_3"/>
    <property type="match status" value="1"/>
</dbReference>
<evidence type="ECO:0000256" key="6">
    <source>
        <dbReference type="PIRSR" id="PIRSR600223-1"/>
    </source>
</evidence>
<keyword evidence="5 7" id="KW-0378">Hydrolase</keyword>
<proteinExistence type="inferred from homology"/>
<dbReference type="PANTHER" id="PTHR43390">
    <property type="entry name" value="SIGNAL PEPTIDASE I"/>
    <property type="match status" value="1"/>
</dbReference>
<evidence type="ECO:0000259" key="8">
    <source>
        <dbReference type="Pfam" id="PF10502"/>
    </source>
</evidence>
<organism evidence="9 10">
    <name type="scientific">Mucilaginibacter pallidiroseus</name>
    <dbReference type="NCBI Taxonomy" id="2599295"/>
    <lineage>
        <taxon>Bacteria</taxon>
        <taxon>Pseudomonadati</taxon>
        <taxon>Bacteroidota</taxon>
        <taxon>Sphingobacteriia</taxon>
        <taxon>Sphingobacteriales</taxon>
        <taxon>Sphingobacteriaceae</taxon>
        <taxon>Mucilaginibacter</taxon>
    </lineage>
</organism>
<evidence type="ECO:0000256" key="5">
    <source>
        <dbReference type="ARBA" id="ARBA00022801"/>
    </source>
</evidence>
<evidence type="ECO:0000256" key="7">
    <source>
        <dbReference type="RuleBase" id="RU362042"/>
    </source>
</evidence>
<feature type="domain" description="Peptidase S26" evidence="8">
    <location>
        <begin position="21"/>
        <end position="170"/>
    </location>
</feature>
<dbReference type="InterPro" id="IPR019533">
    <property type="entry name" value="Peptidase_S26"/>
</dbReference>
<dbReference type="PRINTS" id="PR00727">
    <property type="entry name" value="LEADERPTASE"/>
</dbReference>
<feature type="active site" evidence="6">
    <location>
        <position position="140"/>
    </location>
</feature>
<dbReference type="GO" id="GO:0006465">
    <property type="term" value="P:signal peptide processing"/>
    <property type="evidence" value="ECO:0007669"/>
    <property type="project" value="InterPro"/>
</dbReference>
<dbReference type="Pfam" id="PF10502">
    <property type="entry name" value="Peptidase_S26"/>
    <property type="match status" value="2"/>
</dbReference>
<comment type="catalytic activity">
    <reaction evidence="1 7">
        <text>Cleavage of hydrophobic, N-terminal signal or leader sequences from secreted and periplasmic proteins.</text>
        <dbReference type="EC" id="3.4.21.89"/>
    </reaction>
</comment>
<dbReference type="GO" id="GO:0004252">
    <property type="term" value="F:serine-type endopeptidase activity"/>
    <property type="evidence" value="ECO:0007669"/>
    <property type="project" value="InterPro"/>
</dbReference>
<feature type="active site" evidence="6">
    <location>
        <position position="51"/>
    </location>
</feature>
<keyword evidence="7" id="KW-0812">Transmembrane</keyword>
<dbReference type="GO" id="GO:0016020">
    <property type="term" value="C:membrane"/>
    <property type="evidence" value="ECO:0007669"/>
    <property type="project" value="UniProtKB-SubCell"/>
</dbReference>
<keyword evidence="10" id="KW-1185">Reference proteome</keyword>
<dbReference type="NCBIfam" id="TIGR02227">
    <property type="entry name" value="sigpep_I_bact"/>
    <property type="match status" value="2"/>
</dbReference>
<dbReference type="Proteomes" id="UP000320042">
    <property type="component" value="Unassembled WGS sequence"/>
</dbReference>